<comment type="subcellular location">
    <subcellularLocation>
        <location evidence="5">Cell membrane</location>
        <topology evidence="5">Peripheral membrane protein</topology>
        <orientation evidence="5">Cytoplasmic side</orientation>
    </subcellularLocation>
    <text evidence="5">Localizes to the Z ring in an FtsZ-dependent manner. Targeted to the membrane through a conserved C-terminal amphipathic helix.</text>
</comment>
<keyword evidence="1 5" id="KW-1003">Cell membrane</keyword>
<dbReference type="Pfam" id="PF14450">
    <property type="entry name" value="FtsA"/>
    <property type="match status" value="1"/>
</dbReference>
<organism evidence="8 9">
    <name type="scientific">Clostridium brassicae</name>
    <dbReference type="NCBI Taxonomy" id="2999072"/>
    <lineage>
        <taxon>Bacteria</taxon>
        <taxon>Bacillati</taxon>
        <taxon>Bacillota</taxon>
        <taxon>Clostridia</taxon>
        <taxon>Eubacteriales</taxon>
        <taxon>Clostridiaceae</taxon>
        <taxon>Clostridium</taxon>
    </lineage>
</organism>
<dbReference type="InterPro" id="IPR050696">
    <property type="entry name" value="FtsA/MreB"/>
</dbReference>
<keyword evidence="3 5" id="KW-0472">Membrane</keyword>
<gene>
    <name evidence="5 8" type="primary">ftsA</name>
    <name evidence="8" type="ORF">OW729_12560</name>
</gene>
<dbReference type="HAMAP" id="MF_02033">
    <property type="entry name" value="FtsA"/>
    <property type="match status" value="1"/>
</dbReference>
<dbReference type="SMART" id="SM00842">
    <property type="entry name" value="FtsA"/>
    <property type="match status" value="1"/>
</dbReference>
<comment type="similarity">
    <text evidence="5 6">Belongs to the FtsA/MreB family.</text>
</comment>
<dbReference type="EMBL" id="JAPQFJ010000013">
    <property type="protein sequence ID" value="MCY6959442.1"/>
    <property type="molecule type" value="Genomic_DNA"/>
</dbReference>
<comment type="subunit">
    <text evidence="5">Self-interacts. Interacts with FtsZ.</text>
</comment>
<dbReference type="SUPFAM" id="SSF53067">
    <property type="entry name" value="Actin-like ATPase domain"/>
    <property type="match status" value="2"/>
</dbReference>
<evidence type="ECO:0000256" key="2">
    <source>
        <dbReference type="ARBA" id="ARBA00022618"/>
    </source>
</evidence>
<keyword evidence="9" id="KW-1185">Reference proteome</keyword>
<sequence>MHEYIVGLDIGSSNVYGAVGKVDNEGEIRIIGITSVKCNGLKKSVVVDIDSTSQSIRECINNLERMVDISISDVYITLPAGISEIFWNKGIVAVSSDDKEIREKDLFRVLDAAKLISVPQDKEIIGVVPYQYIVDGYDNIMEPIGMSGTRLEVDAQVVLAKSNVVNNLRKSVTRAGINIAGEVLQQQAVAQVVSNKEEINMGIAFVDVGAQTTDISIYKKGNLCYTSMVPLGGDNITNDISICLKIPFIEAEKLKIQYGTLSNKELDKDRKINIDTGYNNSSEVDVEFLKDVIEARVEELLYYVRDKLKESKYIDEISGVIIVGGGLALFKGISSCASRVLEKSVKIGCPSYIGAVSPVYSTSVGIIEDIVKSLKINKNSNDLKKEIASSKEKTSVTENDDNGGFFSRLKDFFAEFF</sequence>
<dbReference type="NCBIfam" id="TIGR01174">
    <property type="entry name" value="ftsA"/>
    <property type="match status" value="1"/>
</dbReference>
<evidence type="ECO:0000256" key="6">
    <source>
        <dbReference type="PIRNR" id="PIRNR003101"/>
    </source>
</evidence>
<keyword evidence="4 5" id="KW-0131">Cell cycle</keyword>
<dbReference type="PANTHER" id="PTHR32432:SF4">
    <property type="entry name" value="CELL DIVISION PROTEIN FTSA"/>
    <property type="match status" value="1"/>
</dbReference>
<dbReference type="Pfam" id="PF02491">
    <property type="entry name" value="SHS2_FTSA"/>
    <property type="match status" value="1"/>
</dbReference>
<dbReference type="InterPro" id="IPR020823">
    <property type="entry name" value="Cell_div_FtsA"/>
</dbReference>
<dbReference type="InterPro" id="IPR043129">
    <property type="entry name" value="ATPase_NBD"/>
</dbReference>
<evidence type="ECO:0000256" key="1">
    <source>
        <dbReference type="ARBA" id="ARBA00022475"/>
    </source>
</evidence>
<comment type="function">
    <text evidence="5 6">Cell division protein that is involved in the assembly of the Z ring. May serve as a membrane anchor for the Z ring.</text>
</comment>
<evidence type="ECO:0000256" key="3">
    <source>
        <dbReference type="ARBA" id="ARBA00023136"/>
    </source>
</evidence>
<proteinExistence type="inferred from homology"/>
<dbReference type="InterPro" id="IPR003494">
    <property type="entry name" value="SHS2_FtsA"/>
</dbReference>
<protein>
    <recommendedName>
        <fullName evidence="5 6">Cell division protein FtsA</fullName>
    </recommendedName>
</protein>
<dbReference type="GO" id="GO:0051301">
    <property type="term" value="P:cell division"/>
    <property type="evidence" value="ECO:0007669"/>
    <property type="project" value="UniProtKB-KW"/>
</dbReference>
<dbReference type="RefSeq" id="WP_268061871.1">
    <property type="nucleotide sequence ID" value="NZ_JAPQFJ010000013.1"/>
</dbReference>
<accession>A0ABT4DAW3</accession>
<dbReference type="Gene3D" id="3.30.420.40">
    <property type="match status" value="2"/>
</dbReference>
<dbReference type="PIRSF" id="PIRSF003101">
    <property type="entry name" value="FtsA"/>
    <property type="match status" value="1"/>
</dbReference>
<evidence type="ECO:0000259" key="7">
    <source>
        <dbReference type="SMART" id="SM00842"/>
    </source>
</evidence>
<evidence type="ECO:0000256" key="4">
    <source>
        <dbReference type="ARBA" id="ARBA00023306"/>
    </source>
</evidence>
<evidence type="ECO:0000313" key="9">
    <source>
        <dbReference type="Proteomes" id="UP001144612"/>
    </source>
</evidence>
<evidence type="ECO:0000313" key="8">
    <source>
        <dbReference type="EMBL" id="MCY6959442.1"/>
    </source>
</evidence>
<name>A0ABT4DAW3_9CLOT</name>
<dbReference type="PANTHER" id="PTHR32432">
    <property type="entry name" value="CELL DIVISION PROTEIN FTSA-RELATED"/>
    <property type="match status" value="1"/>
</dbReference>
<reference evidence="8" key="1">
    <citation type="submission" date="2022-12" db="EMBL/GenBank/DDBJ databases">
        <title>Clostridium sp. nov., isolated from industrial wastewater.</title>
        <authorList>
            <person name="Jiayan W."/>
        </authorList>
    </citation>
    <scope>NUCLEOTIDE SEQUENCE</scope>
    <source>
        <strain evidence="8">ZC22-4</strain>
    </source>
</reference>
<feature type="domain" description="SHS2" evidence="7">
    <location>
        <begin position="5"/>
        <end position="193"/>
    </location>
</feature>
<dbReference type="Gene3D" id="3.30.1490.110">
    <property type="match status" value="1"/>
</dbReference>
<dbReference type="Proteomes" id="UP001144612">
    <property type="component" value="Unassembled WGS sequence"/>
</dbReference>
<evidence type="ECO:0000256" key="5">
    <source>
        <dbReference type="HAMAP-Rule" id="MF_02033"/>
    </source>
</evidence>
<comment type="caution">
    <text evidence="8">The sequence shown here is derived from an EMBL/GenBank/DDBJ whole genome shotgun (WGS) entry which is preliminary data.</text>
</comment>
<dbReference type="CDD" id="cd24048">
    <property type="entry name" value="ASKHA_NBD_FtsA"/>
    <property type="match status" value="1"/>
</dbReference>
<keyword evidence="2 5" id="KW-0132">Cell division</keyword>